<dbReference type="Pfam" id="PF19050">
    <property type="entry name" value="PhoD_2"/>
    <property type="match status" value="1"/>
</dbReference>
<dbReference type="InterPro" id="IPR038607">
    <property type="entry name" value="PhoD-like_sf"/>
</dbReference>
<accession>A0AAV5ACA8</accession>
<keyword evidence="3" id="KW-1185">Reference proteome</keyword>
<reference evidence="2" key="1">
    <citation type="submission" date="2021-10" db="EMBL/GenBank/DDBJ databases">
        <title>De novo Genome Assembly of Clathrus columnatus (Basidiomycota, Fungi) Using Illumina and Nanopore Sequence Data.</title>
        <authorList>
            <person name="Ogiso-Tanaka E."/>
            <person name="Itagaki H."/>
            <person name="Hosoya T."/>
            <person name="Hosaka K."/>
        </authorList>
    </citation>
    <scope>NUCLEOTIDE SEQUENCE</scope>
    <source>
        <strain evidence="2">MO-923</strain>
    </source>
</reference>
<comment type="caution">
    <text evidence="2">The sequence shown here is derived from an EMBL/GenBank/DDBJ whole genome shotgun (WGS) entry which is preliminary data.</text>
</comment>
<dbReference type="InterPro" id="IPR043904">
    <property type="entry name" value="PhoD_2-like"/>
</dbReference>
<gene>
    <name evidence="2" type="ORF">Clacol_006208</name>
</gene>
<dbReference type="Proteomes" id="UP001050691">
    <property type="component" value="Unassembled WGS sequence"/>
</dbReference>
<evidence type="ECO:0000313" key="2">
    <source>
        <dbReference type="EMBL" id="GJJ11970.1"/>
    </source>
</evidence>
<sequence>MVNKFNADAELLDDLNDHWTAKSHKKERNELIEWMQELALVKRLRVTFLSGDVHCAAVGLLKTLAKPKEDSVSPGQDHRYMLNVVTSAIVNTPPPNGVLTMVGLLADKKHRTMHYTDTDECMVPLFERDVNGSAPKSRFIMGRRNWCQVQYDEVTGGLDFRIRVEREKGIGATVE</sequence>
<dbReference type="Gene3D" id="3.60.21.70">
    <property type="entry name" value="PhoD-like phosphatase"/>
    <property type="match status" value="1"/>
</dbReference>
<dbReference type="AlphaFoldDB" id="A0AAV5ACA8"/>
<evidence type="ECO:0000313" key="3">
    <source>
        <dbReference type="Proteomes" id="UP001050691"/>
    </source>
</evidence>
<dbReference type="EMBL" id="BPWL01000007">
    <property type="protein sequence ID" value="GJJ11970.1"/>
    <property type="molecule type" value="Genomic_DNA"/>
</dbReference>
<dbReference type="PANTHER" id="PTHR46689">
    <property type="entry name" value="MEMBRANE PROTEIN, PUTATIVE-RELATED"/>
    <property type="match status" value="1"/>
</dbReference>
<dbReference type="PANTHER" id="PTHR46689:SF1">
    <property type="entry name" value="PHOD-LIKE PHOSPHATASE DOMAIN-CONTAINING PROTEIN"/>
    <property type="match status" value="1"/>
</dbReference>
<organism evidence="2 3">
    <name type="scientific">Clathrus columnatus</name>
    <dbReference type="NCBI Taxonomy" id="1419009"/>
    <lineage>
        <taxon>Eukaryota</taxon>
        <taxon>Fungi</taxon>
        <taxon>Dikarya</taxon>
        <taxon>Basidiomycota</taxon>
        <taxon>Agaricomycotina</taxon>
        <taxon>Agaricomycetes</taxon>
        <taxon>Phallomycetidae</taxon>
        <taxon>Phallales</taxon>
        <taxon>Clathraceae</taxon>
        <taxon>Clathrus</taxon>
    </lineage>
</organism>
<dbReference type="GO" id="GO:0016020">
    <property type="term" value="C:membrane"/>
    <property type="evidence" value="ECO:0007669"/>
    <property type="project" value="TreeGrafter"/>
</dbReference>
<evidence type="ECO:0000259" key="1">
    <source>
        <dbReference type="Pfam" id="PF19050"/>
    </source>
</evidence>
<protein>
    <recommendedName>
        <fullName evidence="1">PhoD-like phosphatase domain-containing protein</fullName>
    </recommendedName>
</protein>
<name>A0AAV5ACA8_9AGAM</name>
<feature type="domain" description="PhoD-like phosphatase" evidence="1">
    <location>
        <begin position="2"/>
        <end position="152"/>
    </location>
</feature>
<proteinExistence type="predicted"/>